<accession>A0A4V1EGH6</accession>
<gene>
    <name evidence="1" type="ORF">AR1Y2_2656</name>
</gene>
<protein>
    <submittedName>
        <fullName evidence="1">Uncharacterized protein</fullName>
    </submittedName>
</protein>
<evidence type="ECO:0000313" key="1">
    <source>
        <dbReference type="EMBL" id="QCP36110.1"/>
    </source>
</evidence>
<dbReference type="EMBL" id="CP040058">
    <property type="protein sequence ID" value="QCP36110.1"/>
    <property type="molecule type" value="Genomic_DNA"/>
</dbReference>
<dbReference type="KEGG" id="arf:AR1Y2_2656"/>
<reference evidence="1 2" key="1">
    <citation type="submission" date="2019-05" db="EMBL/GenBank/DDBJ databases">
        <title>Complete genome sequencing of Anaerostipes rhamnosivorans.</title>
        <authorList>
            <person name="Bui T.P.N."/>
            <person name="de Vos W.M."/>
        </authorList>
    </citation>
    <scope>NUCLEOTIDE SEQUENCE [LARGE SCALE GENOMIC DNA]</scope>
    <source>
        <strain evidence="1 2">1y2</strain>
    </source>
</reference>
<organism evidence="1 2">
    <name type="scientific">Anaerostipes rhamnosivorans</name>
    <dbReference type="NCBI Taxonomy" id="1229621"/>
    <lineage>
        <taxon>Bacteria</taxon>
        <taxon>Bacillati</taxon>
        <taxon>Bacillota</taxon>
        <taxon>Clostridia</taxon>
        <taxon>Lachnospirales</taxon>
        <taxon>Lachnospiraceae</taxon>
        <taxon>Anaerostipes</taxon>
    </lineage>
</organism>
<dbReference type="AlphaFoldDB" id="A0A4V1EGH6"/>
<keyword evidence="2" id="KW-1185">Reference proteome</keyword>
<evidence type="ECO:0000313" key="2">
    <source>
        <dbReference type="Proteomes" id="UP000298653"/>
    </source>
</evidence>
<proteinExistence type="predicted"/>
<name>A0A4V1EGH6_9FIRM</name>
<sequence>MMSGSILDGSKLEFRLWQLTPLIHFKDESGRTVRATEMKPKLDRYISQYIQKNDKEIKHKWLAYGDESWIAQDNDRKLELIAYDYKLRIKLVKNQHKLKTYKRNKNTAYGAYFWTNEDPRFNSYSTELIIEFLCSHHELKELIHHVFPEFLATTTFGFRQDKGYGYFLTEEVKENKHLQDQLIKKYMKTFLCSENPRFQLYKLKGTKSCYKECLDLIKNFNCDIKSGLNGKPSFMLDEYHYKERGNIIHEKNAMDMLLKNEKLNGEEQIWYIRGLLGFAEHYSYLRPKKGDFKLKVTENGTERPQFRFPSPIRFIPAIDYKNVYLLFDMKAVHKLQEKADSLEIIFQNGENKFVAKIPDKGQYDVRDMLDSYSKNKKQFKLEKID</sequence>
<dbReference type="Proteomes" id="UP000298653">
    <property type="component" value="Chromosome"/>
</dbReference>